<dbReference type="GO" id="GO:0005737">
    <property type="term" value="C:cytoplasm"/>
    <property type="evidence" value="ECO:0007669"/>
    <property type="project" value="TreeGrafter"/>
</dbReference>
<dbReference type="Proteomes" id="UP000279841">
    <property type="component" value="Chromosome"/>
</dbReference>
<keyword evidence="4" id="KW-0234">DNA repair</keyword>
<proteinExistence type="predicted"/>
<name>A0A3P4AUD8_THETH</name>
<dbReference type="SMART" id="SM00478">
    <property type="entry name" value="ENDO3c"/>
    <property type="match status" value="1"/>
</dbReference>
<sequence length="185" mass="20704">MFEHPVLAAFYRRYGPAPFAPNPFPQRPPFRVLAESVVAQQLSTQAAARLTERLFRLVPPTPKAFLEAPLDLLRQAGLSRAKALALKDLAAKAEEGLLDGLDRLEDEAVVERLTRVRGVGLWTAEMFLMFGLGRPDVWPVRDLGLRRAAARLFGVAPEALPAFGEAFRPYRSHLAWYLWRSLSSP</sequence>
<accession>A0A3P4AUD8</accession>
<comment type="catalytic activity">
    <reaction evidence="1">
        <text>Hydrolysis of alkylated DNA, releasing 3-methyladenine, 3-methylguanine, 7-methylguanine and 7-methyladenine.</text>
        <dbReference type="EC" id="3.2.2.21"/>
    </reaction>
</comment>
<dbReference type="AlphaFoldDB" id="A0A3P4AUD8"/>
<evidence type="ECO:0000256" key="1">
    <source>
        <dbReference type="ARBA" id="ARBA00000086"/>
    </source>
</evidence>
<evidence type="ECO:0000256" key="3">
    <source>
        <dbReference type="ARBA" id="ARBA00022763"/>
    </source>
</evidence>
<dbReference type="Gene3D" id="1.10.1670.40">
    <property type="match status" value="1"/>
</dbReference>
<evidence type="ECO:0000259" key="5">
    <source>
        <dbReference type="SMART" id="SM00478"/>
    </source>
</evidence>
<dbReference type="SUPFAM" id="SSF48150">
    <property type="entry name" value="DNA-glycosylase"/>
    <property type="match status" value="1"/>
</dbReference>
<dbReference type="CDD" id="cd00056">
    <property type="entry name" value="ENDO3c"/>
    <property type="match status" value="1"/>
</dbReference>
<keyword evidence="3" id="KW-0227">DNA damage</keyword>
<dbReference type="PANTHER" id="PTHR43003:SF5">
    <property type="entry name" value="DNA-3-METHYLADENINE GLYCOSYLASE"/>
    <property type="match status" value="1"/>
</dbReference>
<dbReference type="InterPro" id="IPR051912">
    <property type="entry name" value="Alkylbase_DNA_Glycosylase/TA"/>
</dbReference>
<reference evidence="6 7" key="1">
    <citation type="submission" date="2018-10" db="EMBL/GenBank/DDBJ databases">
        <authorList>
            <person name="Peiro R."/>
            <person name="Begona"/>
            <person name="Cbmso G."/>
            <person name="Lopez M."/>
            <person name="Gonzalez S."/>
            <person name="Sacristan E."/>
            <person name="Castillo E."/>
        </authorList>
    </citation>
    <scope>NUCLEOTIDE SEQUENCE [LARGE SCALE GENOMIC DNA]</scope>
    <source>
        <strain evidence="6">TTHNAR1</strain>
    </source>
</reference>
<evidence type="ECO:0000256" key="2">
    <source>
        <dbReference type="ARBA" id="ARBA00012000"/>
    </source>
</evidence>
<evidence type="ECO:0000313" key="7">
    <source>
        <dbReference type="Proteomes" id="UP000279841"/>
    </source>
</evidence>
<dbReference type="RefSeq" id="WP_124105208.1">
    <property type="nucleotide sequence ID" value="NZ_LR027517.1"/>
</dbReference>
<dbReference type="EMBL" id="LR027517">
    <property type="protein sequence ID" value="VCU54064.1"/>
    <property type="molecule type" value="Genomic_DNA"/>
</dbReference>
<dbReference type="GO" id="GO:0043916">
    <property type="term" value="F:DNA-7-methylguanine glycosylase activity"/>
    <property type="evidence" value="ECO:0007669"/>
    <property type="project" value="TreeGrafter"/>
</dbReference>
<evidence type="ECO:0000256" key="4">
    <source>
        <dbReference type="ARBA" id="ARBA00023204"/>
    </source>
</evidence>
<gene>
    <name evidence="6" type="primary">alkA</name>
    <name evidence="6" type="ORF">TTHN1_01862</name>
</gene>
<dbReference type="Pfam" id="PF00730">
    <property type="entry name" value="HhH-GPD"/>
    <property type="match status" value="1"/>
</dbReference>
<organism evidence="6 7">
    <name type="scientific">Thermus thermophilus</name>
    <dbReference type="NCBI Taxonomy" id="274"/>
    <lineage>
        <taxon>Bacteria</taxon>
        <taxon>Thermotogati</taxon>
        <taxon>Deinococcota</taxon>
        <taxon>Deinococci</taxon>
        <taxon>Thermales</taxon>
        <taxon>Thermaceae</taxon>
        <taxon>Thermus</taxon>
    </lineage>
</organism>
<dbReference type="InterPro" id="IPR011257">
    <property type="entry name" value="DNA_glycosylase"/>
</dbReference>
<dbReference type="GO" id="GO:0008725">
    <property type="term" value="F:DNA-3-methyladenine glycosylase activity"/>
    <property type="evidence" value="ECO:0007669"/>
    <property type="project" value="TreeGrafter"/>
</dbReference>
<dbReference type="InterPro" id="IPR003265">
    <property type="entry name" value="HhH-GPD_domain"/>
</dbReference>
<dbReference type="EC" id="3.2.2.21" evidence="2"/>
<evidence type="ECO:0000313" key="6">
    <source>
        <dbReference type="EMBL" id="VCU54064.1"/>
    </source>
</evidence>
<dbReference type="GO" id="GO:0006285">
    <property type="term" value="P:base-excision repair, AP site formation"/>
    <property type="evidence" value="ECO:0007669"/>
    <property type="project" value="TreeGrafter"/>
</dbReference>
<dbReference type="GO" id="GO:0032993">
    <property type="term" value="C:protein-DNA complex"/>
    <property type="evidence" value="ECO:0007669"/>
    <property type="project" value="TreeGrafter"/>
</dbReference>
<dbReference type="GO" id="GO:0006307">
    <property type="term" value="P:DNA alkylation repair"/>
    <property type="evidence" value="ECO:0007669"/>
    <property type="project" value="TreeGrafter"/>
</dbReference>
<dbReference type="PANTHER" id="PTHR43003">
    <property type="entry name" value="DNA-3-METHYLADENINE GLYCOSYLASE"/>
    <property type="match status" value="1"/>
</dbReference>
<feature type="domain" description="HhH-GPD" evidence="5">
    <location>
        <begin position="38"/>
        <end position="183"/>
    </location>
</feature>
<dbReference type="Gene3D" id="1.10.340.30">
    <property type="entry name" value="Hypothetical protein, domain 2"/>
    <property type="match status" value="1"/>
</dbReference>
<dbReference type="GO" id="GO:0032131">
    <property type="term" value="F:alkylated DNA binding"/>
    <property type="evidence" value="ECO:0007669"/>
    <property type="project" value="TreeGrafter"/>
</dbReference>
<protein>
    <recommendedName>
        <fullName evidence="2">DNA-3-methyladenine glycosylase II</fullName>
        <ecNumber evidence="2">3.2.2.21</ecNumber>
    </recommendedName>
</protein>